<gene>
    <name evidence="6" type="ordered locus">Thal_0219</name>
</gene>
<keyword evidence="2 4" id="KW-0547">Nucleotide-binding</keyword>
<dbReference type="STRING" id="638303.Thal_0219"/>
<name>D3SNW7_THEAH</name>
<keyword evidence="5" id="KW-0460">Magnesium</keyword>
<evidence type="ECO:0000256" key="2">
    <source>
        <dbReference type="ARBA" id="ARBA00022741"/>
    </source>
</evidence>
<keyword evidence="6" id="KW-0436">Ligase</keyword>
<dbReference type="GO" id="GO:0009396">
    <property type="term" value="P:folic acid-containing compound biosynthetic process"/>
    <property type="evidence" value="ECO:0007669"/>
    <property type="project" value="TreeGrafter"/>
</dbReference>
<comment type="catalytic activity">
    <reaction evidence="5">
        <text>(6S)-5-formyl-5,6,7,8-tetrahydrofolate + ATP = (6R)-5,10-methenyltetrahydrofolate + ADP + phosphate</text>
        <dbReference type="Rhea" id="RHEA:10488"/>
        <dbReference type="ChEBI" id="CHEBI:30616"/>
        <dbReference type="ChEBI" id="CHEBI:43474"/>
        <dbReference type="ChEBI" id="CHEBI:57455"/>
        <dbReference type="ChEBI" id="CHEBI:57457"/>
        <dbReference type="ChEBI" id="CHEBI:456216"/>
        <dbReference type="EC" id="6.3.3.2"/>
    </reaction>
</comment>
<dbReference type="HOGENOM" id="CLU_066245_2_2_0"/>
<keyword evidence="7" id="KW-1185">Reference proteome</keyword>
<dbReference type="PANTHER" id="PTHR23407">
    <property type="entry name" value="ATPASE INHIBITOR/5-FORMYLTETRAHYDROFOLATE CYCLO-LIGASE"/>
    <property type="match status" value="1"/>
</dbReference>
<feature type="binding site" evidence="4">
    <location>
        <begin position="132"/>
        <end position="140"/>
    </location>
    <ligand>
        <name>ATP</name>
        <dbReference type="ChEBI" id="CHEBI:30616"/>
    </ligand>
</feature>
<dbReference type="AlphaFoldDB" id="D3SNW7"/>
<dbReference type="SUPFAM" id="SSF100950">
    <property type="entry name" value="NagB/RpiA/CoA transferase-like"/>
    <property type="match status" value="1"/>
</dbReference>
<dbReference type="RefSeq" id="WP_012991261.1">
    <property type="nucleotide sequence ID" value="NC_013894.1"/>
</dbReference>
<dbReference type="GO" id="GO:0030272">
    <property type="term" value="F:5-formyltetrahydrofolate cyclo-ligase activity"/>
    <property type="evidence" value="ECO:0007669"/>
    <property type="project" value="UniProtKB-EC"/>
</dbReference>
<dbReference type="EC" id="6.3.3.2" evidence="5"/>
<comment type="similarity">
    <text evidence="1 5">Belongs to the 5-formyltetrahydrofolate cyclo-ligase family.</text>
</comment>
<evidence type="ECO:0000313" key="6">
    <source>
        <dbReference type="EMBL" id="ADC88854.1"/>
    </source>
</evidence>
<keyword evidence="5" id="KW-0479">Metal-binding</keyword>
<dbReference type="PANTHER" id="PTHR23407:SF1">
    <property type="entry name" value="5-FORMYLTETRAHYDROFOLATE CYCLO-LIGASE"/>
    <property type="match status" value="1"/>
</dbReference>
<dbReference type="PIRSF" id="PIRSF006806">
    <property type="entry name" value="FTHF_cligase"/>
    <property type="match status" value="1"/>
</dbReference>
<dbReference type="Gene3D" id="3.40.50.10420">
    <property type="entry name" value="NagB/RpiA/CoA transferase-like"/>
    <property type="match status" value="1"/>
</dbReference>
<dbReference type="OrthoDB" id="9801938at2"/>
<dbReference type="EMBL" id="CP001931">
    <property type="protein sequence ID" value="ADC88854.1"/>
    <property type="molecule type" value="Genomic_DNA"/>
</dbReference>
<accession>D3SNW7</accession>
<dbReference type="InterPro" id="IPR002698">
    <property type="entry name" value="FTHF_cligase"/>
</dbReference>
<evidence type="ECO:0000256" key="5">
    <source>
        <dbReference type="RuleBase" id="RU361279"/>
    </source>
</evidence>
<evidence type="ECO:0000256" key="1">
    <source>
        <dbReference type="ARBA" id="ARBA00010638"/>
    </source>
</evidence>
<reference evidence="7" key="1">
    <citation type="journal article" date="2010" name="Stand. Genomic Sci.">
        <title>Complete genome sequence of Thermocrinis albus type strain (HI 11/12T).</title>
        <authorList>
            <person name="Wirth R."/>
            <person name="Sikorski J."/>
            <person name="Brambilla E."/>
            <person name="Misra M."/>
            <person name="Lapidus A."/>
            <person name="Copeland A."/>
            <person name="Nolan M."/>
            <person name="Lucas S."/>
            <person name="Chen F."/>
            <person name="Tice H."/>
            <person name="Cheng J.F."/>
            <person name="Han C."/>
            <person name="Detter J.C."/>
            <person name="Tapia R."/>
            <person name="Bruce D."/>
            <person name="Goodwin L."/>
            <person name="Pitluck S."/>
            <person name="Pati A."/>
            <person name="Anderson I."/>
            <person name="Ivanova N."/>
            <person name="Mavromatis K."/>
            <person name="Mikhailova N."/>
            <person name="Chen A."/>
            <person name="Palaniappan K."/>
            <person name="Bilek Y."/>
            <person name="Hader T."/>
            <person name="Land M."/>
            <person name="Hauser L."/>
            <person name="Chang Y.J."/>
            <person name="Jeffries C.D."/>
            <person name="Tindall B.J."/>
            <person name="Rohde M."/>
            <person name="Goker M."/>
            <person name="Bristow J."/>
            <person name="Eisen J.A."/>
            <person name="Markowitz V."/>
            <person name="Hugenholtz P."/>
            <person name="Kyrpides N.C."/>
            <person name="Klenk H.P."/>
        </authorList>
    </citation>
    <scope>NUCLEOTIDE SEQUENCE [LARGE SCALE GENOMIC DNA]</scope>
    <source>
        <strain evidence="7">DSM 14484 / JCM 11386 / HI 11/12</strain>
    </source>
</reference>
<dbReference type="KEGG" id="tal:Thal_0219"/>
<feature type="binding site" evidence="4">
    <location>
        <begin position="6"/>
        <end position="10"/>
    </location>
    <ligand>
        <name>ATP</name>
        <dbReference type="ChEBI" id="CHEBI:30616"/>
    </ligand>
</feature>
<dbReference type="GO" id="GO:0035999">
    <property type="term" value="P:tetrahydrofolate interconversion"/>
    <property type="evidence" value="ECO:0007669"/>
    <property type="project" value="TreeGrafter"/>
</dbReference>
<dbReference type="NCBIfam" id="TIGR02727">
    <property type="entry name" value="MTHFS_bact"/>
    <property type="match status" value="1"/>
</dbReference>
<organism evidence="6 7">
    <name type="scientific">Thermocrinis albus (strain DSM 14484 / JCM 11386 / HI 11/12)</name>
    <dbReference type="NCBI Taxonomy" id="638303"/>
    <lineage>
        <taxon>Bacteria</taxon>
        <taxon>Pseudomonadati</taxon>
        <taxon>Aquificota</taxon>
        <taxon>Aquificia</taxon>
        <taxon>Aquificales</taxon>
        <taxon>Aquificaceae</taxon>
        <taxon>Thermocrinis</taxon>
    </lineage>
</organism>
<dbReference type="InterPro" id="IPR037171">
    <property type="entry name" value="NagB/RpiA_transferase-like"/>
</dbReference>
<keyword evidence="3 4" id="KW-0067">ATP-binding</keyword>
<dbReference type="GO" id="GO:0046872">
    <property type="term" value="F:metal ion binding"/>
    <property type="evidence" value="ECO:0007669"/>
    <property type="project" value="UniProtKB-KW"/>
</dbReference>
<feature type="binding site" evidence="4">
    <location>
        <position position="57"/>
    </location>
    <ligand>
        <name>substrate</name>
    </ligand>
</feature>
<evidence type="ECO:0000256" key="4">
    <source>
        <dbReference type="PIRSR" id="PIRSR006806-1"/>
    </source>
</evidence>
<dbReference type="InterPro" id="IPR024185">
    <property type="entry name" value="FTHF_cligase-like_sf"/>
</dbReference>
<sequence>MTTITKNDLRRTLLRKRRSLTADLRQEFSDRILRHLLSLDLFCNAKSILLFCPFDNEPDITPAFDYVLKEGKSLVLPKVEGDHLLLLKTERLEDLRVGAFCIREPVEGEKVEPEDLDLAVVPGVAFDRRGYRLGMGKGYYDRLLVRVKAPKVGVAYSFQVLERIPVDPWDQKVDLVITEEGILPTGGVNHD</sequence>
<dbReference type="Pfam" id="PF01812">
    <property type="entry name" value="5-FTHF_cyc-lig"/>
    <property type="match status" value="1"/>
</dbReference>
<comment type="cofactor">
    <cofactor evidence="5">
        <name>Mg(2+)</name>
        <dbReference type="ChEBI" id="CHEBI:18420"/>
    </cofactor>
</comment>
<evidence type="ECO:0000256" key="3">
    <source>
        <dbReference type="ARBA" id="ARBA00022840"/>
    </source>
</evidence>
<proteinExistence type="inferred from homology"/>
<dbReference type="GO" id="GO:0005524">
    <property type="term" value="F:ATP binding"/>
    <property type="evidence" value="ECO:0007669"/>
    <property type="project" value="UniProtKB-KW"/>
</dbReference>
<dbReference type="eggNOG" id="COG0212">
    <property type="taxonomic scope" value="Bacteria"/>
</dbReference>
<protein>
    <recommendedName>
        <fullName evidence="5">5-formyltetrahydrofolate cyclo-ligase</fullName>
        <ecNumber evidence="5">6.3.3.2</ecNumber>
    </recommendedName>
</protein>
<evidence type="ECO:0000313" key="7">
    <source>
        <dbReference type="Proteomes" id="UP000002043"/>
    </source>
</evidence>
<dbReference type="Proteomes" id="UP000002043">
    <property type="component" value="Chromosome"/>
</dbReference>